<dbReference type="Proteomes" id="UP000001601">
    <property type="component" value="Unassembled WGS sequence"/>
</dbReference>
<name>A3XMD2_LEEBM</name>
<dbReference type="EMBL" id="AANC01000005">
    <property type="protein sequence ID" value="EAQ49295.1"/>
    <property type="molecule type" value="Genomic_DNA"/>
</dbReference>
<proteinExistence type="predicted"/>
<sequence>MKVIEISKKEEAINLYLDVTTLVISTDREKSQKKLKELQFEFTKQDVISPSVEMTE</sequence>
<protein>
    <submittedName>
        <fullName evidence="1">Uncharacterized protein</fullName>
    </submittedName>
</protein>
<evidence type="ECO:0000313" key="2">
    <source>
        <dbReference type="Proteomes" id="UP000001601"/>
    </source>
</evidence>
<organism evidence="1 2">
    <name type="scientific">Leeuwenhoekiella blandensis (strain CECT 7118 / CCUG 51940 / KCTC 22103 / MED217)</name>
    <name type="common">Flavobacterium sp. (strain MED217)</name>
    <dbReference type="NCBI Taxonomy" id="398720"/>
    <lineage>
        <taxon>Bacteria</taxon>
        <taxon>Pseudomonadati</taxon>
        <taxon>Bacteroidota</taxon>
        <taxon>Flavobacteriia</taxon>
        <taxon>Flavobacteriales</taxon>
        <taxon>Flavobacteriaceae</taxon>
        <taxon>Leeuwenhoekiella</taxon>
    </lineage>
</organism>
<reference evidence="1 2" key="1">
    <citation type="journal article" date="2007" name="Nature">
        <title>Light stimulates growth of proteorhodopsin-containing marine Flavobacteria.</title>
        <authorList>
            <person name="Gomez-Consarnau L."/>
            <person name="Gonzalez J.M."/>
            <person name="Coll-Llado M."/>
            <person name="Gourdon P."/>
            <person name="Pascher T."/>
            <person name="Neutze R."/>
            <person name="Pedros-Alio C."/>
            <person name="Pinhassi J."/>
        </authorList>
    </citation>
    <scope>NUCLEOTIDE SEQUENCE [LARGE SCALE GENOMIC DNA]</scope>
    <source>
        <strain evidence="1 2">MED217</strain>
    </source>
</reference>
<accession>A3XMD2</accession>
<evidence type="ECO:0000313" key="1">
    <source>
        <dbReference type="EMBL" id="EAQ49295.1"/>
    </source>
</evidence>
<dbReference type="AlphaFoldDB" id="A3XMD2"/>
<gene>
    <name evidence="1" type="ORF">MED217_07816</name>
</gene>
<keyword evidence="2" id="KW-1185">Reference proteome</keyword>
<dbReference type="HOGENOM" id="CLU_3008745_0_0_10"/>
<comment type="caution">
    <text evidence="1">The sequence shown here is derived from an EMBL/GenBank/DDBJ whole genome shotgun (WGS) entry which is preliminary data.</text>
</comment>